<comment type="caution">
    <text evidence="1">The sequence shown here is derived from an EMBL/GenBank/DDBJ whole genome shotgun (WGS) entry which is preliminary data.</text>
</comment>
<dbReference type="AlphaFoldDB" id="A0A2A5T3G7"/>
<dbReference type="EMBL" id="NBYY01000015">
    <property type="protein sequence ID" value="PCS22715.1"/>
    <property type="molecule type" value="Genomic_DNA"/>
</dbReference>
<dbReference type="Proteomes" id="UP000219020">
    <property type="component" value="Unassembled WGS sequence"/>
</dbReference>
<evidence type="ECO:0000313" key="2">
    <source>
        <dbReference type="Proteomes" id="UP000219020"/>
    </source>
</evidence>
<proteinExistence type="predicted"/>
<name>A0A2A5T3G7_9GAMM</name>
<keyword evidence="2" id="KW-1185">Reference proteome</keyword>
<evidence type="ECO:0000313" key="1">
    <source>
        <dbReference type="EMBL" id="PCS22715.1"/>
    </source>
</evidence>
<reference evidence="2" key="1">
    <citation type="submission" date="2017-04" db="EMBL/GenBank/DDBJ databases">
        <title>Genome evolution of the luminous symbionts of deep sea anglerfish.</title>
        <authorList>
            <person name="Hendry T.A."/>
        </authorList>
    </citation>
    <scope>NUCLEOTIDE SEQUENCE [LARGE SCALE GENOMIC DNA]</scope>
</reference>
<sequence>MLDDAPSGQLDPRLLSHITVLSGQYHLSICKIQRLFMDQYGTHFSIGLISEAQGGVSNMLTPLHQALHYHVK</sequence>
<accession>A0A2A5T3G7</accession>
<protein>
    <submittedName>
        <fullName evidence="1">Mobile element protein</fullName>
    </submittedName>
</protein>
<gene>
    <name evidence="1" type="ORF">BTN49_1673</name>
</gene>
<organism evidence="1 2">
    <name type="scientific">Candidatus Enterovibrio escicola</name>
    <dbReference type="NCBI Taxonomy" id="1927127"/>
    <lineage>
        <taxon>Bacteria</taxon>
        <taxon>Pseudomonadati</taxon>
        <taxon>Pseudomonadota</taxon>
        <taxon>Gammaproteobacteria</taxon>
        <taxon>Vibrionales</taxon>
        <taxon>Vibrionaceae</taxon>
        <taxon>Enterovibrio</taxon>
    </lineage>
</organism>